<evidence type="ECO:0000256" key="5">
    <source>
        <dbReference type="ARBA" id="ARBA00022989"/>
    </source>
</evidence>
<comment type="subcellular location">
    <subcellularLocation>
        <location evidence="1">Cell membrane</location>
        <topology evidence="1">Multi-pass membrane protein</topology>
    </subcellularLocation>
</comment>
<dbReference type="EMBL" id="CP106738">
    <property type="protein sequence ID" value="UXX83601.1"/>
    <property type="molecule type" value="Genomic_DNA"/>
</dbReference>
<keyword evidence="5 7" id="KW-1133">Transmembrane helix</keyword>
<accession>A0ABY6DBT2</accession>
<protein>
    <submittedName>
        <fullName evidence="8">MATE family efflux transporter</fullName>
    </submittedName>
</protein>
<keyword evidence="2" id="KW-0813">Transport</keyword>
<keyword evidence="4 7" id="KW-0812">Transmembrane</keyword>
<dbReference type="Proteomes" id="UP001064087">
    <property type="component" value="Chromosome"/>
</dbReference>
<dbReference type="PANTHER" id="PTHR43549">
    <property type="entry name" value="MULTIDRUG RESISTANCE PROTEIN YPNP-RELATED"/>
    <property type="match status" value="1"/>
</dbReference>
<dbReference type="InterPro" id="IPR052031">
    <property type="entry name" value="Membrane_Transporter-Flippase"/>
</dbReference>
<evidence type="ECO:0000256" key="6">
    <source>
        <dbReference type="ARBA" id="ARBA00023136"/>
    </source>
</evidence>
<dbReference type="Pfam" id="PF01554">
    <property type="entry name" value="MatE"/>
    <property type="match status" value="1"/>
</dbReference>
<feature type="transmembrane region" description="Helical" evidence="7">
    <location>
        <begin position="63"/>
        <end position="84"/>
    </location>
</feature>
<name>A0ABY6DBT2_9RHOB</name>
<keyword evidence="3" id="KW-1003">Cell membrane</keyword>
<evidence type="ECO:0000313" key="8">
    <source>
        <dbReference type="EMBL" id="UXX83601.1"/>
    </source>
</evidence>
<organism evidence="8 9">
    <name type="scientific">Roseovarius pelagicus</name>
    <dbReference type="NCBI Taxonomy" id="2980108"/>
    <lineage>
        <taxon>Bacteria</taxon>
        <taxon>Pseudomonadati</taxon>
        <taxon>Pseudomonadota</taxon>
        <taxon>Alphaproteobacteria</taxon>
        <taxon>Rhodobacterales</taxon>
        <taxon>Roseobacteraceae</taxon>
        <taxon>Roseovarius</taxon>
    </lineage>
</organism>
<keyword evidence="9" id="KW-1185">Reference proteome</keyword>
<proteinExistence type="predicted"/>
<dbReference type="PANTHER" id="PTHR43549:SF3">
    <property type="entry name" value="MULTIDRUG RESISTANCE PROTEIN YPNP-RELATED"/>
    <property type="match status" value="1"/>
</dbReference>
<feature type="transmembrane region" description="Helical" evidence="7">
    <location>
        <begin position="138"/>
        <end position="159"/>
    </location>
</feature>
<dbReference type="RefSeq" id="WP_263048151.1">
    <property type="nucleotide sequence ID" value="NZ_CP106738.1"/>
</dbReference>
<keyword evidence="6 7" id="KW-0472">Membrane</keyword>
<evidence type="ECO:0000256" key="4">
    <source>
        <dbReference type="ARBA" id="ARBA00022692"/>
    </source>
</evidence>
<evidence type="ECO:0000313" key="9">
    <source>
        <dbReference type="Proteomes" id="UP001064087"/>
    </source>
</evidence>
<feature type="transmembrane region" description="Helical" evidence="7">
    <location>
        <begin position="171"/>
        <end position="191"/>
    </location>
</feature>
<feature type="transmembrane region" description="Helical" evidence="7">
    <location>
        <begin position="20"/>
        <end position="43"/>
    </location>
</feature>
<feature type="transmembrane region" description="Helical" evidence="7">
    <location>
        <begin position="96"/>
        <end position="118"/>
    </location>
</feature>
<dbReference type="InterPro" id="IPR002528">
    <property type="entry name" value="MATE_fam"/>
</dbReference>
<reference evidence="8" key="1">
    <citation type="submission" date="2022-10" db="EMBL/GenBank/DDBJ databases">
        <title>Roseovarius pelagicus sp. nov., isolated from Arctic seawater.</title>
        <authorList>
            <person name="Hong Y.W."/>
            <person name="Hwang C.Y."/>
        </authorList>
    </citation>
    <scope>NUCLEOTIDE SEQUENCE</scope>
    <source>
        <strain evidence="8">HL-MP18</strain>
    </source>
</reference>
<evidence type="ECO:0000256" key="1">
    <source>
        <dbReference type="ARBA" id="ARBA00004651"/>
    </source>
</evidence>
<evidence type="ECO:0000256" key="3">
    <source>
        <dbReference type="ARBA" id="ARBA00022475"/>
    </source>
</evidence>
<gene>
    <name evidence="8" type="ORF">N7U68_02670</name>
</gene>
<feature type="transmembrane region" description="Helical" evidence="7">
    <location>
        <begin position="197"/>
        <end position="217"/>
    </location>
</feature>
<evidence type="ECO:0000256" key="2">
    <source>
        <dbReference type="ARBA" id="ARBA00022448"/>
    </source>
</evidence>
<sequence>MTLATDPSFVSGNLMRHVSVMSLTSSIGLMAIFAVDLIDILFISMLGQEALAAAAGYASTVMFFASAINIGLSIAAGALVSRALGGKDEQDAQEFAASVAVIAVIVGLLVPLLALPNMTWLLSLIGAEGEVAIAAERYLWIILPTTAISGLGMTAVAVLRAYGDAGRAMYPALVGGTVNAVLDPILIFSLGMGLDGAAVATVLARIATMLTAFYPAIRRYAAFSLPRTRCIVRDFRMTSQIAIPAVLATIATPVGSRHCHT</sequence>
<evidence type="ECO:0000256" key="7">
    <source>
        <dbReference type="SAM" id="Phobius"/>
    </source>
</evidence>